<evidence type="ECO:0000313" key="12">
    <source>
        <dbReference type="EMBL" id="EMG38196.1"/>
    </source>
</evidence>
<evidence type="ECO:0000256" key="5">
    <source>
        <dbReference type="ARBA" id="ARBA00022741"/>
    </source>
</evidence>
<protein>
    <recommendedName>
        <fullName evidence="2">histidine kinase</fullName>
        <ecNumber evidence="2">2.7.13.3</ecNumber>
    </recommendedName>
</protein>
<keyword evidence="3" id="KW-0597">Phosphoprotein</keyword>
<dbReference type="RefSeq" id="WP_005984674.1">
    <property type="nucleotide sequence ID" value="NZ_AOSV01000007.1"/>
</dbReference>
<dbReference type="AlphaFoldDB" id="M5Q271"/>
<dbReference type="PROSITE" id="PS50113">
    <property type="entry name" value="PAC"/>
    <property type="match status" value="1"/>
</dbReference>
<dbReference type="SUPFAM" id="SSF55874">
    <property type="entry name" value="ATPase domain of HSP90 chaperone/DNA topoisomerase II/histidine kinase"/>
    <property type="match status" value="1"/>
</dbReference>
<dbReference type="CDD" id="cd00130">
    <property type="entry name" value="PAS"/>
    <property type="match status" value="2"/>
</dbReference>
<feature type="domain" description="Histidine kinase" evidence="9">
    <location>
        <begin position="281"/>
        <end position="514"/>
    </location>
</feature>
<name>M5Q271_DESAF</name>
<keyword evidence="8" id="KW-0902">Two-component regulatory system</keyword>
<reference evidence="12 13" key="1">
    <citation type="journal article" date="2013" name="Genome Announc.">
        <title>Draft Genome Sequence for Desulfovibrio africanus Strain PCS.</title>
        <authorList>
            <person name="Brown S.D."/>
            <person name="Utturkar S.M."/>
            <person name="Arkin A.P."/>
            <person name="Deutschbauer A.M."/>
            <person name="Elias D.A."/>
            <person name="Hazen T.C."/>
            <person name="Chakraborty R."/>
        </authorList>
    </citation>
    <scope>NUCLEOTIDE SEQUENCE [LARGE SCALE GENOMIC DNA]</scope>
    <source>
        <strain evidence="12 13">PCS</strain>
    </source>
</reference>
<evidence type="ECO:0000313" key="13">
    <source>
        <dbReference type="Proteomes" id="UP000011922"/>
    </source>
</evidence>
<dbReference type="GO" id="GO:0005524">
    <property type="term" value="F:ATP binding"/>
    <property type="evidence" value="ECO:0007669"/>
    <property type="project" value="UniProtKB-KW"/>
</dbReference>
<keyword evidence="7" id="KW-0067">ATP-binding</keyword>
<dbReference type="OrthoDB" id="9805967at2"/>
<feature type="domain" description="PAC" evidence="11">
    <location>
        <begin position="96"/>
        <end position="148"/>
    </location>
</feature>
<dbReference type="EMBL" id="AOSV01000007">
    <property type="protein sequence ID" value="EMG38196.1"/>
    <property type="molecule type" value="Genomic_DNA"/>
</dbReference>
<comment type="caution">
    <text evidence="12">The sequence shown here is derived from an EMBL/GenBank/DDBJ whole genome shotgun (WGS) entry which is preliminary data.</text>
</comment>
<dbReference type="PANTHER" id="PTHR43065:SF46">
    <property type="entry name" value="C4-DICARBOXYLATE TRANSPORT SENSOR PROTEIN DCTB"/>
    <property type="match status" value="1"/>
</dbReference>
<dbReference type="Proteomes" id="UP000011922">
    <property type="component" value="Unassembled WGS sequence"/>
</dbReference>
<dbReference type="InterPro" id="IPR000014">
    <property type="entry name" value="PAS"/>
</dbReference>
<dbReference type="Pfam" id="PF00512">
    <property type="entry name" value="HisKA"/>
    <property type="match status" value="1"/>
</dbReference>
<dbReference type="Gene3D" id="3.30.565.10">
    <property type="entry name" value="Histidine kinase-like ATPase, C-terminal domain"/>
    <property type="match status" value="1"/>
</dbReference>
<dbReference type="PROSITE" id="PS50109">
    <property type="entry name" value="HIS_KIN"/>
    <property type="match status" value="1"/>
</dbReference>
<dbReference type="InterPro" id="IPR036890">
    <property type="entry name" value="HATPase_C_sf"/>
</dbReference>
<dbReference type="EC" id="2.7.13.3" evidence="2"/>
<dbReference type="PANTHER" id="PTHR43065">
    <property type="entry name" value="SENSOR HISTIDINE KINASE"/>
    <property type="match status" value="1"/>
</dbReference>
<gene>
    <name evidence="12" type="ORF">PCS_01022</name>
</gene>
<dbReference type="InterPro" id="IPR005467">
    <property type="entry name" value="His_kinase_dom"/>
</dbReference>
<evidence type="ECO:0000256" key="8">
    <source>
        <dbReference type="ARBA" id="ARBA00023012"/>
    </source>
</evidence>
<dbReference type="SMART" id="SM00388">
    <property type="entry name" value="HisKA"/>
    <property type="match status" value="1"/>
</dbReference>
<organism evidence="12 13">
    <name type="scientific">Desulfocurvibacter africanus PCS</name>
    <dbReference type="NCBI Taxonomy" id="1262666"/>
    <lineage>
        <taxon>Bacteria</taxon>
        <taxon>Pseudomonadati</taxon>
        <taxon>Thermodesulfobacteriota</taxon>
        <taxon>Desulfovibrionia</taxon>
        <taxon>Desulfovibrionales</taxon>
        <taxon>Desulfovibrionaceae</taxon>
        <taxon>Desulfocurvibacter</taxon>
    </lineage>
</organism>
<evidence type="ECO:0000256" key="3">
    <source>
        <dbReference type="ARBA" id="ARBA00022553"/>
    </source>
</evidence>
<evidence type="ECO:0000259" key="10">
    <source>
        <dbReference type="PROSITE" id="PS50112"/>
    </source>
</evidence>
<dbReference type="InterPro" id="IPR003661">
    <property type="entry name" value="HisK_dim/P_dom"/>
</dbReference>
<dbReference type="Pfam" id="PF02518">
    <property type="entry name" value="HATPase_c"/>
    <property type="match status" value="1"/>
</dbReference>
<evidence type="ECO:0000256" key="6">
    <source>
        <dbReference type="ARBA" id="ARBA00022777"/>
    </source>
</evidence>
<evidence type="ECO:0000256" key="1">
    <source>
        <dbReference type="ARBA" id="ARBA00000085"/>
    </source>
</evidence>
<dbReference type="Gene3D" id="3.30.450.20">
    <property type="entry name" value="PAS domain"/>
    <property type="match status" value="2"/>
</dbReference>
<dbReference type="SMART" id="SM00091">
    <property type="entry name" value="PAS"/>
    <property type="match status" value="2"/>
</dbReference>
<evidence type="ECO:0000256" key="4">
    <source>
        <dbReference type="ARBA" id="ARBA00022679"/>
    </source>
</evidence>
<dbReference type="InterPro" id="IPR000700">
    <property type="entry name" value="PAS-assoc_C"/>
</dbReference>
<evidence type="ECO:0000259" key="11">
    <source>
        <dbReference type="PROSITE" id="PS50113"/>
    </source>
</evidence>
<dbReference type="Pfam" id="PF13426">
    <property type="entry name" value="PAS_9"/>
    <property type="match status" value="1"/>
</dbReference>
<dbReference type="InterPro" id="IPR036097">
    <property type="entry name" value="HisK_dim/P_sf"/>
</dbReference>
<dbReference type="InterPro" id="IPR003594">
    <property type="entry name" value="HATPase_dom"/>
</dbReference>
<comment type="catalytic activity">
    <reaction evidence="1">
        <text>ATP + protein L-histidine = ADP + protein N-phospho-L-histidine.</text>
        <dbReference type="EC" id="2.7.13.3"/>
    </reaction>
</comment>
<dbReference type="SUPFAM" id="SSF47384">
    <property type="entry name" value="Homodimeric domain of signal transducing histidine kinase"/>
    <property type="match status" value="1"/>
</dbReference>
<keyword evidence="5" id="KW-0547">Nucleotide-binding</keyword>
<accession>M5Q271</accession>
<dbReference type="PRINTS" id="PR00344">
    <property type="entry name" value="BCTRLSENSOR"/>
</dbReference>
<evidence type="ECO:0000256" key="2">
    <source>
        <dbReference type="ARBA" id="ARBA00012438"/>
    </source>
</evidence>
<dbReference type="InterPro" id="IPR035965">
    <property type="entry name" value="PAS-like_dom_sf"/>
</dbReference>
<dbReference type="SMART" id="SM00387">
    <property type="entry name" value="HATPase_c"/>
    <property type="match status" value="1"/>
</dbReference>
<keyword evidence="4" id="KW-0808">Transferase</keyword>
<keyword evidence="6" id="KW-0418">Kinase</keyword>
<evidence type="ECO:0000256" key="7">
    <source>
        <dbReference type="ARBA" id="ARBA00022840"/>
    </source>
</evidence>
<dbReference type="InterPro" id="IPR004358">
    <property type="entry name" value="Sig_transdc_His_kin-like_C"/>
</dbReference>
<dbReference type="NCBIfam" id="TIGR00229">
    <property type="entry name" value="sensory_box"/>
    <property type="match status" value="2"/>
</dbReference>
<dbReference type="PROSITE" id="PS50112">
    <property type="entry name" value="PAS"/>
    <property type="match status" value="1"/>
</dbReference>
<evidence type="ECO:0000259" key="9">
    <source>
        <dbReference type="PROSITE" id="PS50109"/>
    </source>
</evidence>
<feature type="domain" description="PAS" evidence="10">
    <location>
        <begin position="149"/>
        <end position="209"/>
    </location>
</feature>
<dbReference type="InterPro" id="IPR013656">
    <property type="entry name" value="PAS_4"/>
</dbReference>
<dbReference type="Gene3D" id="1.10.287.130">
    <property type="match status" value="1"/>
</dbReference>
<dbReference type="CDD" id="cd00082">
    <property type="entry name" value="HisKA"/>
    <property type="match status" value="1"/>
</dbReference>
<sequence length="539" mass="59547">MSEAILPNKSKPMVELQACPSLGGLRPEEMYRNIFEGVPCLVAVLDRNFRLVSWNRTFSEHMEVKPGDCCYQAFWGRDCKCVRCPVEETFADGRFHTSEETGAYKDGSLAHWIVTTAPVTDASGEIVGAIKMCLDITSRKALEEKLKRSEEKYHAIFSDFPYSIFLLDTESLAIIDCNARTTASYGFSHDELVGTCFLDLFRDGDKQAIAADLLRSGHIHQARHGRKNGQAFYVAIRASRCEYPGRKVLLVTTSDITKRLETEQQLIQASKMATLGEMATGMAHELNQPLTVIQSGVDLILRKLGQGQALDSETLRNVAELMAEHVDRAANIINHMREFGRKSDLRREPVQAGDVLRRAFDIFREQFALRGIEVRFELDDGLPDILADRNRLEQVFINILINARDALEAGCAGGPDASDSWAVEAGPADKRLVLTATAQDDWVLIRIRDTGVGVPPALREKIFEPFFTTKEVGKGTGLGLSITYGIVKDHGGNVEVEPTAGPGTCFLLRFPAILSATAASPEAAFSHTSEPKNLSKPRS</sequence>
<dbReference type="Pfam" id="PF08448">
    <property type="entry name" value="PAS_4"/>
    <property type="match status" value="1"/>
</dbReference>
<proteinExistence type="predicted"/>
<dbReference type="SUPFAM" id="SSF55785">
    <property type="entry name" value="PYP-like sensor domain (PAS domain)"/>
    <property type="match status" value="2"/>
</dbReference>
<dbReference type="GO" id="GO:0000155">
    <property type="term" value="F:phosphorelay sensor kinase activity"/>
    <property type="evidence" value="ECO:0007669"/>
    <property type="project" value="InterPro"/>
</dbReference>
<dbReference type="PATRIC" id="fig|1262666.3.peg.1037"/>